<evidence type="ECO:0000313" key="2">
    <source>
        <dbReference type="EMBL" id="GMA87675.1"/>
    </source>
</evidence>
<organism evidence="2 3">
    <name type="scientific">Angustibacter aerolatus</name>
    <dbReference type="NCBI Taxonomy" id="1162965"/>
    <lineage>
        <taxon>Bacteria</taxon>
        <taxon>Bacillati</taxon>
        <taxon>Actinomycetota</taxon>
        <taxon>Actinomycetes</taxon>
        <taxon>Kineosporiales</taxon>
        <taxon>Kineosporiaceae</taxon>
    </lineage>
</organism>
<gene>
    <name evidence="2" type="ORF">GCM10025868_29250</name>
</gene>
<accession>A0ABQ6JHG7</accession>
<reference evidence="3" key="1">
    <citation type="journal article" date="2019" name="Int. J. Syst. Evol. Microbiol.">
        <title>The Global Catalogue of Microorganisms (GCM) 10K type strain sequencing project: providing services to taxonomists for standard genome sequencing and annotation.</title>
        <authorList>
            <consortium name="The Broad Institute Genomics Platform"/>
            <consortium name="The Broad Institute Genome Sequencing Center for Infectious Disease"/>
            <person name="Wu L."/>
            <person name="Ma J."/>
        </authorList>
    </citation>
    <scope>NUCLEOTIDE SEQUENCE [LARGE SCALE GENOMIC DNA]</scope>
    <source>
        <strain evidence="3">NBRC 108730</strain>
    </source>
</reference>
<feature type="compositionally biased region" description="Basic and acidic residues" evidence="1">
    <location>
        <begin position="131"/>
        <end position="147"/>
    </location>
</feature>
<feature type="region of interest" description="Disordered" evidence="1">
    <location>
        <begin position="1"/>
        <end position="50"/>
    </location>
</feature>
<evidence type="ECO:0000256" key="1">
    <source>
        <dbReference type="SAM" id="MobiDB-lite"/>
    </source>
</evidence>
<feature type="region of interest" description="Disordered" evidence="1">
    <location>
        <begin position="123"/>
        <end position="164"/>
    </location>
</feature>
<protein>
    <submittedName>
        <fullName evidence="2">Uncharacterized protein</fullName>
    </submittedName>
</protein>
<dbReference type="Proteomes" id="UP001157017">
    <property type="component" value="Unassembled WGS sequence"/>
</dbReference>
<proteinExistence type="predicted"/>
<name>A0ABQ6JHG7_9ACTN</name>
<evidence type="ECO:0000313" key="3">
    <source>
        <dbReference type="Proteomes" id="UP001157017"/>
    </source>
</evidence>
<feature type="compositionally biased region" description="Basic and acidic residues" evidence="1">
    <location>
        <begin position="27"/>
        <end position="39"/>
    </location>
</feature>
<comment type="caution">
    <text evidence="2">The sequence shown here is derived from an EMBL/GenBank/DDBJ whole genome shotgun (WGS) entry which is preliminary data.</text>
</comment>
<sequence>MRLIRDPGTPETGQALVDPLRAVAGRGVRDDGRRHDEVRQAGPGGREQPLPGLAEHTLMGFGLAAVVRQVGAEVHQGRAGAQGLDVWRRRHDDLVDAIERAEDVGDALAEAWGAADEGDTGVLAHGPLPEPRGDGDLLHRVRPDSRGSCHRASQRAYHPAAAGR</sequence>
<keyword evidence="3" id="KW-1185">Reference proteome</keyword>
<dbReference type="EMBL" id="BSUZ01000001">
    <property type="protein sequence ID" value="GMA87675.1"/>
    <property type="molecule type" value="Genomic_DNA"/>
</dbReference>